<organism evidence="1">
    <name type="scientific">hydrothermal vent metagenome</name>
    <dbReference type="NCBI Taxonomy" id="652676"/>
    <lineage>
        <taxon>unclassified sequences</taxon>
        <taxon>metagenomes</taxon>
        <taxon>ecological metagenomes</taxon>
    </lineage>
</organism>
<name>A0A3B0V265_9ZZZZ</name>
<dbReference type="EMBL" id="UOER01000552">
    <property type="protein sequence ID" value="VAW26066.1"/>
    <property type="molecule type" value="Genomic_DNA"/>
</dbReference>
<dbReference type="SUPFAM" id="SSF52402">
    <property type="entry name" value="Adenine nucleotide alpha hydrolases-like"/>
    <property type="match status" value="1"/>
</dbReference>
<protein>
    <recommendedName>
        <fullName evidence="2">UspA domain-containing protein</fullName>
    </recommendedName>
</protein>
<dbReference type="Gene3D" id="3.40.50.620">
    <property type="entry name" value="HUPs"/>
    <property type="match status" value="1"/>
</dbReference>
<dbReference type="AlphaFoldDB" id="A0A3B0V265"/>
<evidence type="ECO:0008006" key="2">
    <source>
        <dbReference type="Google" id="ProtNLM"/>
    </source>
</evidence>
<reference evidence="1" key="1">
    <citation type="submission" date="2018-06" db="EMBL/GenBank/DDBJ databases">
        <authorList>
            <person name="Zhirakovskaya E."/>
        </authorList>
    </citation>
    <scope>NUCLEOTIDE SEQUENCE</scope>
</reference>
<feature type="non-terminal residue" evidence="1">
    <location>
        <position position="56"/>
    </location>
</feature>
<dbReference type="InterPro" id="IPR014729">
    <property type="entry name" value="Rossmann-like_a/b/a_fold"/>
</dbReference>
<accession>A0A3B0V265</accession>
<sequence>MKNILILTDFSKKSWNSILYALALFQKGNCNFYMLHAQNIHESEFRNNKKVTPLKT</sequence>
<proteinExistence type="predicted"/>
<gene>
    <name evidence="1" type="ORF">MNBD_BACTEROID04-254</name>
</gene>
<evidence type="ECO:0000313" key="1">
    <source>
        <dbReference type="EMBL" id="VAW26066.1"/>
    </source>
</evidence>